<reference evidence="15" key="1">
    <citation type="journal article" date="2007" name="J. Mol. Evol.">
        <title>The mitochondrial genome of the screamer louse Bothriometopus (phthiraptera: ischnocera): effects of extensive gene rearrangements on the evolution of the genome.</title>
        <authorList>
            <person name="Cameron S.L."/>
            <person name="Johnson K.P."/>
            <person name="Whiting M.F."/>
        </authorList>
    </citation>
    <scope>NUCLEOTIDE SEQUENCE</scope>
</reference>
<evidence type="ECO:0000256" key="3">
    <source>
        <dbReference type="ARBA" id="ARBA00010535"/>
    </source>
</evidence>
<feature type="transmembrane region" description="Helical" evidence="14">
    <location>
        <begin position="244"/>
        <end position="274"/>
    </location>
</feature>
<organism evidence="15">
    <name type="scientific">Bothriometopus macrocnemis</name>
    <dbReference type="NCBI Taxonomy" id="475769"/>
    <lineage>
        <taxon>Eukaryota</taxon>
        <taxon>Metazoa</taxon>
        <taxon>Ecdysozoa</taxon>
        <taxon>Arthropoda</taxon>
        <taxon>Hexapoda</taxon>
        <taxon>Insecta</taxon>
        <taxon>Pterygota</taxon>
        <taxon>Neoptera</taxon>
        <taxon>Paraneoptera</taxon>
        <taxon>Psocodea</taxon>
        <taxon>Troctomorpha</taxon>
        <taxon>Phthiraptera</taxon>
        <taxon>Ischnocera</taxon>
        <taxon>Philopteridae</taxon>
        <taxon>Bothriometopus</taxon>
    </lineage>
</organism>
<evidence type="ECO:0000256" key="6">
    <source>
        <dbReference type="ARBA" id="ARBA00022692"/>
    </source>
</evidence>
<feature type="transmembrane region" description="Helical" evidence="14">
    <location>
        <begin position="157"/>
        <end position="179"/>
    </location>
</feature>
<keyword evidence="9 13" id="KW-0830">Ubiquinone</keyword>
<dbReference type="InterPro" id="IPR001694">
    <property type="entry name" value="NADH_UbQ_OxRdtase_su1/FPO"/>
</dbReference>
<evidence type="ECO:0000256" key="7">
    <source>
        <dbReference type="ARBA" id="ARBA00022792"/>
    </source>
</evidence>
<dbReference type="PANTHER" id="PTHR11432:SF3">
    <property type="entry name" value="NADH-UBIQUINONE OXIDOREDUCTASE CHAIN 1"/>
    <property type="match status" value="1"/>
</dbReference>
<dbReference type="GO" id="GO:0008137">
    <property type="term" value="F:NADH dehydrogenase (ubiquinone) activity"/>
    <property type="evidence" value="ECO:0007669"/>
    <property type="project" value="UniProtKB-EC"/>
</dbReference>
<feature type="transmembrane region" description="Helical" evidence="14">
    <location>
        <begin position="114"/>
        <end position="137"/>
    </location>
</feature>
<comment type="function">
    <text evidence="1">Core subunit of the mitochondrial membrane respiratory chain NADH dehydrogenase (Complex I) that is believed to belong to the minimal assembly required for catalysis. Complex I functions in the transfer of electrons from NADH to the respiratory chain. The immediate electron acceptor for the enzyme is believed to be ubiquinone.</text>
</comment>
<evidence type="ECO:0000256" key="11">
    <source>
        <dbReference type="ARBA" id="ARBA00023136"/>
    </source>
</evidence>
<geneLocation type="mitochondrion" evidence="15"/>
<comment type="catalytic activity">
    <reaction evidence="13">
        <text>a ubiquinone + NADH + 5 H(+)(in) = a ubiquinol + NAD(+) + 4 H(+)(out)</text>
        <dbReference type="Rhea" id="RHEA:29091"/>
        <dbReference type="Rhea" id="RHEA-COMP:9565"/>
        <dbReference type="Rhea" id="RHEA-COMP:9566"/>
        <dbReference type="ChEBI" id="CHEBI:15378"/>
        <dbReference type="ChEBI" id="CHEBI:16389"/>
        <dbReference type="ChEBI" id="CHEBI:17976"/>
        <dbReference type="ChEBI" id="CHEBI:57540"/>
        <dbReference type="ChEBI" id="CHEBI:57945"/>
        <dbReference type="EC" id="7.1.1.2"/>
    </reaction>
</comment>
<feature type="transmembrane region" description="Helical" evidence="14">
    <location>
        <begin position="82"/>
        <end position="102"/>
    </location>
</feature>
<evidence type="ECO:0000256" key="9">
    <source>
        <dbReference type="ARBA" id="ARBA00023075"/>
    </source>
</evidence>
<keyword evidence="6 12" id="KW-0812">Transmembrane</keyword>
<evidence type="ECO:0000256" key="14">
    <source>
        <dbReference type="SAM" id="Phobius"/>
    </source>
</evidence>
<keyword evidence="8 14" id="KW-1133">Transmembrane helix</keyword>
<keyword evidence="7" id="KW-0999">Mitochondrion inner membrane</keyword>
<comment type="subcellular location">
    <subcellularLocation>
        <location evidence="2 12">Mitochondrion inner membrane</location>
        <topology evidence="2 12">Multi-pass membrane protein</topology>
    </subcellularLocation>
</comment>
<sequence length="309" mass="34863">MMSMVMFVKIFIMESIQLIFLAVGVLLSVAFFSLFERKVLAIIQNRVGPDKVGIVGILQPFSDAMKLISKTESPSPSKKVGVLYFFSPAIMFVISFIVWITFPSNWEIYSFDKSMLFVIACMGSSVYGLVMTGWFSSSKYSLIGSVRAIGMSISYEIILVLGLVLMMFLLGTMSVKYIISFQEQMWLFFPLWFVFIILLISFLAESGRAPFDLSEGESELVSGYSVEYGGISYTLIFLSENSSIIFSSVILSSMFFAMGSILTLPGLIFLVVWIRGTVPRMRFDQLMMMCWVKILPIMLFIFGLVMILM</sequence>
<gene>
    <name evidence="15" type="primary">ND1</name>
</gene>
<name>A8VTY0_9NEOP</name>
<accession>A8VTY0</accession>
<proteinExistence type="inferred from homology"/>
<keyword evidence="5" id="KW-0813">Transport</keyword>
<keyword evidence="10 13" id="KW-0496">Mitochondrion</keyword>
<evidence type="ECO:0000256" key="1">
    <source>
        <dbReference type="ARBA" id="ARBA00003257"/>
    </source>
</evidence>
<dbReference type="AlphaFoldDB" id="A8VTY0"/>
<evidence type="ECO:0000256" key="8">
    <source>
        <dbReference type="ARBA" id="ARBA00022989"/>
    </source>
</evidence>
<comment type="similarity">
    <text evidence="3 12">Belongs to the complex I subunit 1 family.</text>
</comment>
<evidence type="ECO:0000256" key="12">
    <source>
        <dbReference type="RuleBase" id="RU000471"/>
    </source>
</evidence>
<feature type="transmembrane region" description="Helical" evidence="14">
    <location>
        <begin position="186"/>
        <end position="204"/>
    </location>
</feature>
<evidence type="ECO:0000256" key="13">
    <source>
        <dbReference type="RuleBase" id="RU000473"/>
    </source>
</evidence>
<dbReference type="PANTHER" id="PTHR11432">
    <property type="entry name" value="NADH DEHYDROGENASE SUBUNIT 1"/>
    <property type="match status" value="1"/>
</dbReference>
<feature type="transmembrane region" description="Helical" evidence="14">
    <location>
        <begin position="286"/>
        <end position="308"/>
    </location>
</feature>
<dbReference type="Pfam" id="PF00146">
    <property type="entry name" value="NADHdh"/>
    <property type="match status" value="1"/>
</dbReference>
<dbReference type="InterPro" id="IPR018086">
    <property type="entry name" value="NADH_UbQ_OxRdtase_su1_CS"/>
</dbReference>
<dbReference type="GO" id="GO:0003954">
    <property type="term" value="F:NADH dehydrogenase activity"/>
    <property type="evidence" value="ECO:0007669"/>
    <property type="project" value="TreeGrafter"/>
</dbReference>
<dbReference type="PROSITE" id="PS00668">
    <property type="entry name" value="COMPLEX1_ND1_2"/>
    <property type="match status" value="1"/>
</dbReference>
<protein>
    <recommendedName>
        <fullName evidence="4 13">NADH-ubiquinone oxidoreductase chain 1</fullName>
        <ecNumber evidence="13">7.1.1.2</ecNumber>
    </recommendedName>
</protein>
<evidence type="ECO:0000313" key="15">
    <source>
        <dbReference type="EMBL" id="ABW20535.1"/>
    </source>
</evidence>
<evidence type="ECO:0000256" key="5">
    <source>
        <dbReference type="ARBA" id="ARBA00022448"/>
    </source>
</evidence>
<dbReference type="EMBL" id="EU183542">
    <property type="protein sequence ID" value="ABW20535.1"/>
    <property type="molecule type" value="Genomic_DNA"/>
</dbReference>
<keyword evidence="12" id="KW-0520">NAD</keyword>
<evidence type="ECO:0000256" key="4">
    <source>
        <dbReference type="ARBA" id="ARBA00021009"/>
    </source>
</evidence>
<dbReference type="GO" id="GO:0009060">
    <property type="term" value="P:aerobic respiration"/>
    <property type="evidence" value="ECO:0007669"/>
    <property type="project" value="TreeGrafter"/>
</dbReference>
<keyword evidence="11 14" id="KW-0472">Membrane</keyword>
<dbReference type="GO" id="GO:0005743">
    <property type="term" value="C:mitochondrial inner membrane"/>
    <property type="evidence" value="ECO:0007669"/>
    <property type="project" value="UniProtKB-SubCell"/>
</dbReference>
<evidence type="ECO:0000256" key="2">
    <source>
        <dbReference type="ARBA" id="ARBA00004448"/>
    </source>
</evidence>
<dbReference type="EC" id="7.1.1.2" evidence="13"/>
<evidence type="ECO:0000256" key="10">
    <source>
        <dbReference type="ARBA" id="ARBA00023128"/>
    </source>
</evidence>